<evidence type="ECO:0000313" key="5">
    <source>
        <dbReference type="Proteomes" id="UP000298073"/>
    </source>
</evidence>
<evidence type="ECO:0000313" key="4">
    <source>
        <dbReference type="EMBL" id="TFU51834.1"/>
    </source>
</evidence>
<accession>A0A7K3MQP8</accession>
<evidence type="ECO:0000259" key="3">
    <source>
        <dbReference type="Pfam" id="PF14905"/>
    </source>
</evidence>
<feature type="transmembrane region" description="Helical" evidence="2">
    <location>
        <begin position="7"/>
        <end position="26"/>
    </location>
</feature>
<dbReference type="InterPro" id="IPR041700">
    <property type="entry name" value="OMP_b-brl_3"/>
</dbReference>
<proteinExistence type="predicted"/>
<sequence length="979" mass="113004">MSCNYNVILRYFIAMVFLLVSCFLSAQERTIYGFVVDNSHKQPIPGMHVTLLRLDSTQVSVCNTVYSGTTYEDKIYDKHPSEAVFRLPVKEEGKYILRFSMIGYQTTYKNINVQFRKRWNEVWVGTFEIGEQVYKLKETSIVATKIKMVLKGDTIQYNADAFQLAEGSMLDALVEQLPGTELKNGGQIYVNGKYVEELLLNGKSFFKGDPTVALENLPAYMVNKVKVYEKAGDMSLFTNKDLGDNKYVMDVHLKKQYSIGWMANAEVGGGTEDRYMARLFGLRFTPNSRLAVFANLNNMNDNRRPGRNGDWRPSDTPTGLQTTQVGGLSYSLEKKVGKKLLKIETDNKVEHYDVDKVVNSNNVTFLSNGDLFSRSYTQSQHKQTVYKTETSINFWEDRELWKAKYSLWFDESFHYMTSDFSSFNRLGTFSSNPSELSTGNMLDSLFAPNMGNAYRQILINRQQQESVGNNDLLSNSTSIMGMTKVGKNADVLSLSASFEYQKKGNNNYNKRSLDYFSSSEIASTDYRNQCLNQPFHRHRYKISAQYHYDINENSRVYAYYTFDDDYKSDKSHLYRLDRLQGWETENTSLPLGTLPSTTDALQTAIDLRNSYDSELHEIQHTFGLRIQAGTKNKKIRIDSYLFADALKQKLDYHRNNQFYPLTRNSFLPRPDARVTMKTKAGEIELYYQMKNLSPTVTYLLDIRDDSDPLNISLGNAELHNSHTHTTELKFRRNNQKKQSNFYFYSGFRYTKNAIAMGLTYNRETGVRTIQPDNINGNYAINHIINYGQALGKKQRWRIDTHTSIFYNHNVDLVGVEGATKSIRSIVNNLYLAQSLKLDYRLSSKFNIGAKAEYNWTYATSRREDFNTIRATDFNYGLTSQVELPWKLQLSTDITQYSRRGYEDPEMNKDELIWNARLSKSCMKGNLTFMLDGFDILGNLSNVRRTLNAQGRTESYYNVIPRYAMLHVIYKLNIQPKKKK</sequence>
<organism evidence="4 5">
    <name type="scientific">Bacteroides acidifaciens</name>
    <dbReference type="NCBI Taxonomy" id="85831"/>
    <lineage>
        <taxon>Bacteria</taxon>
        <taxon>Pseudomonadati</taxon>
        <taxon>Bacteroidota</taxon>
        <taxon>Bacteroidia</taxon>
        <taxon>Bacteroidales</taxon>
        <taxon>Bacteroidaceae</taxon>
        <taxon>Bacteroides</taxon>
    </lineage>
</organism>
<dbReference type="EMBL" id="SPPV01000004">
    <property type="protein sequence ID" value="TFU51834.1"/>
    <property type="molecule type" value="Genomic_DNA"/>
</dbReference>
<feature type="region of interest" description="Disordered" evidence="1">
    <location>
        <begin position="302"/>
        <end position="323"/>
    </location>
</feature>
<feature type="compositionally biased region" description="Basic and acidic residues" evidence="1">
    <location>
        <begin position="302"/>
        <end position="313"/>
    </location>
</feature>
<reference evidence="4 5" key="1">
    <citation type="submission" date="2019-03" db="EMBL/GenBank/DDBJ databases">
        <title>Diversity of the mouse oral microbiome.</title>
        <authorList>
            <person name="Joseph S."/>
            <person name="Aduse-Opoku J."/>
            <person name="Curtis M."/>
            <person name="Wade W."/>
            <person name="Hashim A."/>
        </authorList>
    </citation>
    <scope>NUCLEOTIDE SEQUENCE [LARGE SCALE GENOMIC DNA]</scope>
    <source>
        <strain evidence="4 5">P2318</strain>
    </source>
</reference>
<evidence type="ECO:0000256" key="2">
    <source>
        <dbReference type="SAM" id="Phobius"/>
    </source>
</evidence>
<dbReference type="RefSeq" id="WP_135035652.1">
    <property type="nucleotide sequence ID" value="NZ_CAMUAT010000067.1"/>
</dbReference>
<dbReference type="SUPFAM" id="SSF56935">
    <property type="entry name" value="Porins"/>
    <property type="match status" value="2"/>
</dbReference>
<dbReference type="OrthoDB" id="1075943at2"/>
<dbReference type="AlphaFoldDB" id="A0A7K3MQP8"/>
<dbReference type="SUPFAM" id="SSF49478">
    <property type="entry name" value="Cna protein B-type domain"/>
    <property type="match status" value="1"/>
</dbReference>
<keyword evidence="2" id="KW-1133">Transmembrane helix</keyword>
<feature type="domain" description="Outer membrane protein beta-barrel" evidence="3">
    <location>
        <begin position="491"/>
        <end position="854"/>
    </location>
</feature>
<dbReference type="Proteomes" id="UP000298073">
    <property type="component" value="Unassembled WGS sequence"/>
</dbReference>
<protein>
    <recommendedName>
        <fullName evidence="3">Outer membrane protein beta-barrel domain-containing protein</fullName>
    </recommendedName>
</protein>
<name>A0A7K3MQP8_9BACE</name>
<keyword evidence="2" id="KW-0472">Membrane</keyword>
<gene>
    <name evidence="4" type="ORF">E4T97_03135</name>
</gene>
<evidence type="ECO:0000256" key="1">
    <source>
        <dbReference type="SAM" id="MobiDB-lite"/>
    </source>
</evidence>
<comment type="caution">
    <text evidence="4">The sequence shown here is derived from an EMBL/GenBank/DDBJ whole genome shotgun (WGS) entry which is preliminary data.</text>
</comment>
<dbReference type="Pfam" id="PF14905">
    <property type="entry name" value="OMP_b-brl_3"/>
    <property type="match status" value="1"/>
</dbReference>
<keyword evidence="2" id="KW-0812">Transmembrane</keyword>